<gene>
    <name evidence="1" type="ORF">SAMN02745219_01035</name>
</gene>
<dbReference type="EMBL" id="FQZM01000011">
    <property type="protein sequence ID" value="SHI77751.1"/>
    <property type="molecule type" value="Genomic_DNA"/>
</dbReference>
<organism evidence="1 2">
    <name type="scientific">Desulfofundulus thermosubterraneus DSM 16057</name>
    <dbReference type="NCBI Taxonomy" id="1121432"/>
    <lineage>
        <taxon>Bacteria</taxon>
        <taxon>Bacillati</taxon>
        <taxon>Bacillota</taxon>
        <taxon>Clostridia</taxon>
        <taxon>Eubacteriales</taxon>
        <taxon>Peptococcaceae</taxon>
        <taxon>Desulfofundulus</taxon>
    </lineage>
</organism>
<proteinExistence type="predicted"/>
<protein>
    <submittedName>
        <fullName evidence="1">Uncharacterized protein</fullName>
    </submittedName>
</protein>
<keyword evidence="2" id="KW-1185">Reference proteome</keyword>
<accession>A0A1M6DX12</accession>
<reference evidence="2" key="1">
    <citation type="submission" date="2016-11" db="EMBL/GenBank/DDBJ databases">
        <authorList>
            <person name="Varghese N."/>
            <person name="Submissions S."/>
        </authorList>
    </citation>
    <scope>NUCLEOTIDE SEQUENCE [LARGE SCALE GENOMIC DNA]</scope>
    <source>
        <strain evidence="2">DSM 16057</strain>
    </source>
</reference>
<dbReference type="AlphaFoldDB" id="A0A1M6DX12"/>
<name>A0A1M6DX12_9FIRM</name>
<evidence type="ECO:0000313" key="1">
    <source>
        <dbReference type="EMBL" id="SHI77751.1"/>
    </source>
</evidence>
<dbReference type="Proteomes" id="UP000184529">
    <property type="component" value="Unassembled WGS sequence"/>
</dbReference>
<sequence length="47" mass="5510">MGRQGRESSGLRLSVHTDKKYEEELKELQGRDLVVLSICRINLLYLY</sequence>
<evidence type="ECO:0000313" key="2">
    <source>
        <dbReference type="Proteomes" id="UP000184529"/>
    </source>
</evidence>
<dbReference type="STRING" id="1121432.SAMN02745219_01035"/>